<dbReference type="AlphaFoldDB" id="A0A4Y2F928"/>
<comment type="caution">
    <text evidence="1">The sequence shown here is derived from an EMBL/GenBank/DDBJ whole genome shotgun (WGS) entry which is preliminary data.</text>
</comment>
<gene>
    <name evidence="1" type="ORF">AVEN_141121_1</name>
</gene>
<accession>A0A4Y2F928</accession>
<evidence type="ECO:0000313" key="2">
    <source>
        <dbReference type="Proteomes" id="UP000499080"/>
    </source>
</evidence>
<feature type="non-terminal residue" evidence="1">
    <location>
        <position position="62"/>
    </location>
</feature>
<protein>
    <submittedName>
        <fullName evidence="1">Uncharacterized protein</fullName>
    </submittedName>
</protein>
<sequence>MILSSSKTVLHLTSAPPRGTAVFVPYHSYPFDFYLWEYIKDYVYDTPMPASLQGLRDRIITA</sequence>
<proteinExistence type="predicted"/>
<organism evidence="1 2">
    <name type="scientific">Araneus ventricosus</name>
    <name type="common">Orbweaver spider</name>
    <name type="synonym">Epeira ventricosa</name>
    <dbReference type="NCBI Taxonomy" id="182803"/>
    <lineage>
        <taxon>Eukaryota</taxon>
        <taxon>Metazoa</taxon>
        <taxon>Ecdysozoa</taxon>
        <taxon>Arthropoda</taxon>
        <taxon>Chelicerata</taxon>
        <taxon>Arachnida</taxon>
        <taxon>Araneae</taxon>
        <taxon>Araneomorphae</taxon>
        <taxon>Entelegynae</taxon>
        <taxon>Araneoidea</taxon>
        <taxon>Araneidae</taxon>
        <taxon>Araneus</taxon>
    </lineage>
</organism>
<keyword evidence="2" id="KW-1185">Reference proteome</keyword>
<evidence type="ECO:0000313" key="1">
    <source>
        <dbReference type="EMBL" id="GBM36735.1"/>
    </source>
</evidence>
<name>A0A4Y2F928_ARAVE</name>
<dbReference type="EMBL" id="BGPR01172790">
    <property type="protein sequence ID" value="GBM36735.1"/>
    <property type="molecule type" value="Genomic_DNA"/>
</dbReference>
<dbReference type="Proteomes" id="UP000499080">
    <property type="component" value="Unassembled WGS sequence"/>
</dbReference>
<reference evidence="1 2" key="1">
    <citation type="journal article" date="2019" name="Sci. Rep.">
        <title>Orb-weaving spider Araneus ventricosus genome elucidates the spidroin gene catalogue.</title>
        <authorList>
            <person name="Kono N."/>
            <person name="Nakamura H."/>
            <person name="Ohtoshi R."/>
            <person name="Moran D.A.P."/>
            <person name="Shinohara A."/>
            <person name="Yoshida Y."/>
            <person name="Fujiwara M."/>
            <person name="Mori M."/>
            <person name="Tomita M."/>
            <person name="Arakawa K."/>
        </authorList>
    </citation>
    <scope>NUCLEOTIDE SEQUENCE [LARGE SCALE GENOMIC DNA]</scope>
</reference>